<keyword evidence="3 8" id="KW-0472">Membrane</keyword>
<keyword evidence="8" id="KW-0812">Transmembrane</keyword>
<dbReference type="CDD" id="cd00063">
    <property type="entry name" value="FN3"/>
    <property type="match status" value="1"/>
</dbReference>
<evidence type="ECO:0000256" key="2">
    <source>
        <dbReference type="ARBA" id="ARBA00022737"/>
    </source>
</evidence>
<feature type="domain" description="Ig-like" evidence="9">
    <location>
        <begin position="224"/>
        <end position="326"/>
    </location>
</feature>
<dbReference type="GO" id="GO:0030154">
    <property type="term" value="P:cell differentiation"/>
    <property type="evidence" value="ECO:0007669"/>
    <property type="project" value="UniProtKB-ARBA"/>
</dbReference>
<dbReference type="GO" id="GO:0009653">
    <property type="term" value="P:anatomical structure morphogenesis"/>
    <property type="evidence" value="ECO:0007669"/>
    <property type="project" value="UniProtKB-ARBA"/>
</dbReference>
<dbReference type="InterPro" id="IPR036179">
    <property type="entry name" value="Ig-like_dom_sf"/>
</dbReference>
<evidence type="ECO:0000256" key="1">
    <source>
        <dbReference type="ARBA" id="ARBA00004370"/>
    </source>
</evidence>
<dbReference type="SMART" id="SM00408">
    <property type="entry name" value="IGc2"/>
    <property type="match status" value="3"/>
</dbReference>
<feature type="transmembrane region" description="Helical" evidence="8">
    <location>
        <begin position="986"/>
        <end position="1008"/>
    </location>
</feature>
<dbReference type="Gene3D" id="2.60.40.10">
    <property type="entry name" value="Immunoglobulins"/>
    <property type="match status" value="4"/>
</dbReference>
<feature type="region of interest" description="Disordered" evidence="7">
    <location>
        <begin position="1071"/>
        <end position="1120"/>
    </location>
</feature>
<evidence type="ECO:0000256" key="8">
    <source>
        <dbReference type="SAM" id="Phobius"/>
    </source>
</evidence>
<feature type="compositionally biased region" description="Acidic residues" evidence="7">
    <location>
        <begin position="86"/>
        <end position="100"/>
    </location>
</feature>
<feature type="region of interest" description="Disordered" evidence="7">
    <location>
        <begin position="86"/>
        <end position="111"/>
    </location>
</feature>
<dbReference type="PANTHER" id="PTHR44170:SF6">
    <property type="entry name" value="CONTACTIN"/>
    <property type="match status" value="1"/>
</dbReference>
<proteinExistence type="predicted"/>
<evidence type="ECO:0000256" key="4">
    <source>
        <dbReference type="ARBA" id="ARBA00023157"/>
    </source>
</evidence>
<dbReference type="InterPro" id="IPR036116">
    <property type="entry name" value="FN3_sf"/>
</dbReference>
<dbReference type="SMART" id="SM00060">
    <property type="entry name" value="FN3"/>
    <property type="match status" value="2"/>
</dbReference>
<dbReference type="InterPro" id="IPR003961">
    <property type="entry name" value="FN3_dom"/>
</dbReference>
<evidence type="ECO:0000256" key="5">
    <source>
        <dbReference type="ARBA" id="ARBA00023180"/>
    </source>
</evidence>
<dbReference type="Pfam" id="PF13927">
    <property type="entry name" value="Ig_3"/>
    <property type="match status" value="1"/>
</dbReference>
<dbReference type="InterPro" id="IPR007110">
    <property type="entry name" value="Ig-like_dom"/>
</dbReference>
<evidence type="ECO:0000259" key="10">
    <source>
        <dbReference type="PROSITE" id="PS50853"/>
    </source>
</evidence>
<feature type="domain" description="Ig-like" evidence="9">
    <location>
        <begin position="421"/>
        <end position="505"/>
    </location>
</feature>
<keyword evidence="2" id="KW-0677">Repeat</keyword>
<feature type="compositionally biased region" description="Acidic residues" evidence="7">
    <location>
        <begin position="141"/>
        <end position="151"/>
    </location>
</feature>
<feature type="domain" description="Ig-like" evidence="9">
    <location>
        <begin position="111"/>
        <end position="221"/>
    </location>
</feature>
<evidence type="ECO:0000256" key="7">
    <source>
        <dbReference type="SAM" id="MobiDB-lite"/>
    </source>
</evidence>
<dbReference type="AlphaFoldDB" id="A0A6B2EER7"/>
<dbReference type="SUPFAM" id="SSF48726">
    <property type="entry name" value="Immunoglobulin"/>
    <property type="match status" value="3"/>
</dbReference>
<keyword evidence="8" id="KW-1133">Transmembrane helix</keyword>
<keyword evidence="6" id="KW-0393">Immunoglobulin domain</keyword>
<feature type="domain" description="Fibronectin type-III" evidence="10">
    <location>
        <begin position="883"/>
        <end position="976"/>
    </location>
</feature>
<protein>
    <submittedName>
        <fullName evidence="11">Putative neural cell adhesion molecule l1</fullName>
    </submittedName>
</protein>
<evidence type="ECO:0000256" key="6">
    <source>
        <dbReference type="ARBA" id="ARBA00023319"/>
    </source>
</evidence>
<dbReference type="FunFam" id="2.60.40.10:FF:000004">
    <property type="entry name" value="DCC isoform 1"/>
    <property type="match status" value="1"/>
</dbReference>
<accession>A0A6B2EER7</accession>
<comment type="subcellular location">
    <subcellularLocation>
        <location evidence="1">Membrane</location>
    </subcellularLocation>
</comment>
<feature type="compositionally biased region" description="Polar residues" evidence="7">
    <location>
        <begin position="1104"/>
        <end position="1113"/>
    </location>
</feature>
<evidence type="ECO:0000256" key="3">
    <source>
        <dbReference type="ARBA" id="ARBA00023136"/>
    </source>
</evidence>
<dbReference type="CDD" id="cd00096">
    <property type="entry name" value="Ig"/>
    <property type="match status" value="1"/>
</dbReference>
<dbReference type="InterPro" id="IPR003599">
    <property type="entry name" value="Ig_sub"/>
</dbReference>
<evidence type="ECO:0000313" key="11">
    <source>
        <dbReference type="EMBL" id="NBJ60853.1"/>
    </source>
</evidence>
<dbReference type="PROSITE" id="PS50835">
    <property type="entry name" value="IG_LIKE"/>
    <property type="match status" value="3"/>
</dbReference>
<dbReference type="GO" id="GO:0016020">
    <property type="term" value="C:membrane"/>
    <property type="evidence" value="ECO:0007669"/>
    <property type="project" value="UniProtKB-SubCell"/>
</dbReference>
<dbReference type="SMART" id="SM00409">
    <property type="entry name" value="IG"/>
    <property type="match status" value="4"/>
</dbReference>
<keyword evidence="4" id="KW-1015">Disulfide bond</keyword>
<feature type="region of interest" description="Disordered" evidence="7">
    <location>
        <begin position="131"/>
        <end position="151"/>
    </location>
</feature>
<sequence>MTRNSSYMALSFIRLCAVFTFGLFLTNGSLSVFAFINKDGPGPRLSFALEPPSDGIVSRKSPLLLPCSVNFTRDFSYVGVDINYDGEENDDYDDTNDNEDGGLSNNYGNNPNFLQTPINPDDFADFADVKSSEDSSVINGEENDAKEDTDDDFEGFRFRRQISVPSFSYTWYRNGQPLVEENHIFRIFPNGTLKVFYSDHANGIYRCLVNDTKSIYGAIISRESKIYKTEFQRGSNESSILVEIGSPLVLNCPFSSTPRANVTWTFKTRNIPPGDADYQTDNRFFQLQNGSLLVVNAKSTDSGKYKCIAKNEYLQKSERIFMPQVTVISSRTNRHGLFPALQEVEQKIMTGDTLQLFCVSFGGENLEWSFTPSTSSIPIKLSGGKYELKYTNVSRERHEGVYNCSTKSSYQLFNVIVLIAPTFHQNISSVATVMGASVSLPCVASGNPSPNITWYHNGRLLKNTHAIHYDDQQLRLHSIDPEDEGIYQCFAKNDAGEIQMSANLSLRKRKKLSRLYNVKCYPVNYTTVRVQFDSLEPIHVVNYYLATADPYTWLSPGPLEIRRSNTVTITSEMRPLQPYMLYMRGLKRDHTTETHGKLVHMVMSGLSKGVKCATQGLEIYSTPFPSGIFIWWPHVKDLPIESLKIQFRHRDIKNPIVFSDQIIGTTCELDIYRTWQEIEGNLTKISAATNIITMPLRRDLRSLKENAQMLDSGENSDYAKGRQSDEIVGHNETRTELLIPGNVTGILIPNSSKIEVRVLGATPDNPIDEQDLQFIPWKTIENSPNGVSQIRQNSVTSKSVKLSWNSFGVKNANSCLKLCSRNVNHDVLIRGGRNDECHTINANRSSVEVTELMPFTKYQMFLSNCNSTQPITEVIYVQTPQDVPGPVTKHRLTLNGGIELHWSPPVNPNGVLQYYSIVWNREEAEMAANVSINENSFKLPNVTSEERINITIRAVGSAGIGIPIYMNLTGEQVKRSGKVNSRQAEILGIIIGVVLSVVCIFFFAIMFMKFRSCTKNRQNVVNHNQNMAYDQSSMPCTRDTHEMQTLIPHTGLTATSFATPNGNAKHVIVDGFAGESRRENGREITSDSSPRSRGAKSRCDGDETSGNGSSKSENTLRVDEMEERAKVAIVNGNGNLVRMNGSVKTLNITPQHSTMAPNQQSPINNNLHETTVESVDLTDDSQQQLLNSTPNRCDIKYHNGSSDILATHHNGIPKCDDTFNWIVKSVAGGKSHSNESNYRRPIVGPNG</sequence>
<dbReference type="PANTHER" id="PTHR44170">
    <property type="entry name" value="PROTEIN SIDEKICK"/>
    <property type="match status" value="1"/>
</dbReference>
<dbReference type="InterPro" id="IPR003598">
    <property type="entry name" value="Ig_sub2"/>
</dbReference>
<dbReference type="GO" id="GO:0098609">
    <property type="term" value="P:cell-cell adhesion"/>
    <property type="evidence" value="ECO:0007669"/>
    <property type="project" value="TreeGrafter"/>
</dbReference>
<organism evidence="11">
    <name type="scientific">Phlebotomus kandelakii</name>
    <dbReference type="NCBI Taxonomy" id="1109342"/>
    <lineage>
        <taxon>Eukaryota</taxon>
        <taxon>Metazoa</taxon>
        <taxon>Ecdysozoa</taxon>
        <taxon>Arthropoda</taxon>
        <taxon>Hexapoda</taxon>
        <taxon>Insecta</taxon>
        <taxon>Pterygota</taxon>
        <taxon>Neoptera</taxon>
        <taxon>Endopterygota</taxon>
        <taxon>Diptera</taxon>
        <taxon>Nematocera</taxon>
        <taxon>Psychodoidea</taxon>
        <taxon>Psychodidae</taxon>
        <taxon>Phlebotomus</taxon>
        <taxon>Larroussius</taxon>
    </lineage>
</organism>
<dbReference type="EMBL" id="GIFK01003150">
    <property type="protein sequence ID" value="NBJ60853.1"/>
    <property type="molecule type" value="Transcribed_RNA"/>
</dbReference>
<dbReference type="PROSITE" id="PS50853">
    <property type="entry name" value="FN3"/>
    <property type="match status" value="1"/>
</dbReference>
<dbReference type="InterPro" id="IPR013098">
    <property type="entry name" value="Ig_I-set"/>
</dbReference>
<dbReference type="SUPFAM" id="SSF49265">
    <property type="entry name" value="Fibronectin type III"/>
    <property type="match status" value="1"/>
</dbReference>
<dbReference type="InterPro" id="IPR013783">
    <property type="entry name" value="Ig-like_fold"/>
</dbReference>
<keyword evidence="5" id="KW-0325">Glycoprotein</keyword>
<feature type="compositionally biased region" description="Basic and acidic residues" evidence="7">
    <location>
        <begin position="1075"/>
        <end position="1085"/>
    </location>
</feature>
<reference evidence="11" key="1">
    <citation type="submission" date="2019-10" db="EMBL/GenBank/DDBJ databases">
        <title>Short sand fly seasons in Tbilisi, Georgia, hinder development of host immunity to saliva of the visceral leishmaniasis vector Phlebotomus kandelakii.</title>
        <authorList>
            <person name="Oliveira F."/>
            <person name="Giorgobiani E."/>
            <person name="Guimaraes-Costa A.B."/>
            <person name="Abdeladhim M."/>
            <person name="Oristian J."/>
            <person name="Tskhvaradze L."/>
            <person name="Tsertsvadze N."/>
            <person name="Zakalashvili M."/>
            <person name="Valenzuela J.G."/>
            <person name="Kamhawi S."/>
        </authorList>
    </citation>
    <scope>NUCLEOTIDE SEQUENCE</scope>
    <source>
        <strain evidence="11">Wild-capture in Tbilisi</strain>
        <tissue evidence="11">Salivary glands</tissue>
    </source>
</reference>
<evidence type="ECO:0000259" key="9">
    <source>
        <dbReference type="PROSITE" id="PS50835"/>
    </source>
</evidence>
<name>A0A6B2EER7_9DIPT</name>
<dbReference type="Pfam" id="PF07679">
    <property type="entry name" value="I-set"/>
    <property type="match status" value="1"/>
</dbReference>